<name>A0ABW3T3M4_9CAUL</name>
<feature type="binding site" evidence="7">
    <location>
        <position position="110"/>
    </location>
    <ligand>
        <name>Mg(2+)</name>
        <dbReference type="ChEBI" id="CHEBI:18420"/>
        <label>2</label>
    </ligand>
</feature>
<feature type="binding site" evidence="7">
    <location>
        <position position="110"/>
    </location>
    <ligand>
        <name>Mg(2+)</name>
        <dbReference type="ChEBI" id="CHEBI:18420"/>
        <label>1</label>
    </ligand>
</feature>
<feature type="domain" description="Fructose-1-6-bisphosphatase class I N-terminal" evidence="9">
    <location>
        <begin position="6"/>
        <end position="187"/>
    </location>
</feature>
<feature type="binding site" evidence="7">
    <location>
        <begin position="113"/>
        <end position="116"/>
    </location>
    <ligand>
        <name>substrate</name>
    </ligand>
</feature>
<dbReference type="Pfam" id="PF18913">
    <property type="entry name" value="FBPase_C"/>
    <property type="match status" value="1"/>
</dbReference>
<evidence type="ECO:0000256" key="1">
    <source>
        <dbReference type="ARBA" id="ARBA00001273"/>
    </source>
</evidence>
<dbReference type="Gene3D" id="3.40.190.80">
    <property type="match status" value="1"/>
</dbReference>
<feature type="binding site" evidence="7">
    <location>
        <position position="112"/>
    </location>
    <ligand>
        <name>Mg(2+)</name>
        <dbReference type="ChEBI" id="CHEBI:18420"/>
        <label>1</label>
    </ligand>
</feature>
<keyword evidence="3 7" id="KW-0963">Cytoplasm</keyword>
<dbReference type="SUPFAM" id="SSF56655">
    <property type="entry name" value="Carbohydrate phosphatase"/>
    <property type="match status" value="1"/>
</dbReference>
<comment type="subunit">
    <text evidence="7">Homotetramer.</text>
</comment>
<dbReference type="NCBIfam" id="NF006779">
    <property type="entry name" value="PRK09293.1-3"/>
    <property type="match status" value="1"/>
</dbReference>
<dbReference type="GO" id="GO:0042132">
    <property type="term" value="F:fructose 1,6-bisphosphate 1-phosphatase activity"/>
    <property type="evidence" value="ECO:0007669"/>
    <property type="project" value="UniProtKB-EC"/>
</dbReference>
<comment type="catalytic activity">
    <reaction evidence="1 7">
        <text>beta-D-fructose 1,6-bisphosphate + H2O = beta-D-fructose 6-phosphate + phosphate</text>
        <dbReference type="Rhea" id="RHEA:11064"/>
        <dbReference type="ChEBI" id="CHEBI:15377"/>
        <dbReference type="ChEBI" id="CHEBI:32966"/>
        <dbReference type="ChEBI" id="CHEBI:43474"/>
        <dbReference type="ChEBI" id="CHEBI:57634"/>
        <dbReference type="EC" id="3.1.3.11"/>
    </reaction>
</comment>
<dbReference type="HAMAP" id="MF_01855">
    <property type="entry name" value="FBPase_class1"/>
    <property type="match status" value="1"/>
</dbReference>
<dbReference type="PANTHER" id="PTHR11556:SF35">
    <property type="entry name" value="SEDOHEPTULOSE-1,7-BISPHOSPHATASE, CHLOROPLASTIC"/>
    <property type="match status" value="1"/>
</dbReference>
<feature type="domain" description="Fructose-1-6-bisphosphatase class 1 C-terminal" evidence="10">
    <location>
        <begin position="193"/>
        <end position="324"/>
    </location>
</feature>
<evidence type="ECO:0000256" key="6">
    <source>
        <dbReference type="ARBA" id="ARBA00024331"/>
    </source>
</evidence>
<comment type="caution">
    <text evidence="7">Lacks conserved residue(s) required for the propagation of feature annotation.</text>
</comment>
<dbReference type="PIRSF" id="PIRSF500210">
    <property type="entry name" value="FBPtase"/>
    <property type="match status" value="1"/>
</dbReference>
<protein>
    <recommendedName>
        <fullName evidence="7">Fructose-1,6-bisphosphatase class 1</fullName>
        <shortName evidence="7">FBPase class 1</shortName>
        <ecNumber evidence="7">3.1.3.11</ecNumber>
    </recommendedName>
    <alternativeName>
        <fullName evidence="7">D-fructose-1,6-bisphosphate 1-phosphohydrolase class 1</fullName>
    </alternativeName>
</protein>
<reference evidence="12" key="1">
    <citation type="journal article" date="2019" name="Int. J. Syst. Evol. Microbiol.">
        <title>The Global Catalogue of Microorganisms (GCM) 10K type strain sequencing project: providing services to taxonomists for standard genome sequencing and annotation.</title>
        <authorList>
            <consortium name="The Broad Institute Genomics Platform"/>
            <consortium name="The Broad Institute Genome Sequencing Center for Infectious Disease"/>
            <person name="Wu L."/>
            <person name="Ma J."/>
        </authorList>
    </citation>
    <scope>NUCLEOTIDE SEQUENCE [LARGE SCALE GENOMIC DNA]</scope>
    <source>
        <strain evidence="12">CCUG 55074</strain>
    </source>
</reference>
<comment type="pathway">
    <text evidence="6">Carbohydrate biosynthesis.</text>
</comment>
<dbReference type="Gene3D" id="3.30.540.10">
    <property type="entry name" value="Fructose-1,6-Bisphosphatase, subunit A, domain 1"/>
    <property type="match status" value="1"/>
</dbReference>
<evidence type="ECO:0000256" key="2">
    <source>
        <dbReference type="ARBA" id="ARBA00010941"/>
    </source>
</evidence>
<dbReference type="NCBIfam" id="NF006780">
    <property type="entry name" value="PRK09293.1-4"/>
    <property type="match status" value="1"/>
</dbReference>
<evidence type="ECO:0000256" key="3">
    <source>
        <dbReference type="ARBA" id="ARBA00022490"/>
    </source>
</evidence>
<dbReference type="CDD" id="cd00354">
    <property type="entry name" value="FBPase"/>
    <property type="match status" value="1"/>
</dbReference>
<keyword evidence="4 7" id="KW-0378">Hydrolase</keyword>
<dbReference type="Pfam" id="PF00316">
    <property type="entry name" value="FBPase"/>
    <property type="match status" value="1"/>
</dbReference>
<evidence type="ECO:0000313" key="11">
    <source>
        <dbReference type="EMBL" id="MFD1190966.1"/>
    </source>
</evidence>
<dbReference type="Proteomes" id="UP001597216">
    <property type="component" value="Unassembled WGS sequence"/>
</dbReference>
<keyword evidence="7" id="KW-0460">Magnesium</keyword>
<feature type="binding site" evidence="7">
    <location>
        <position position="203"/>
    </location>
    <ligand>
        <name>substrate</name>
    </ligand>
</feature>
<dbReference type="PRINTS" id="PR00115">
    <property type="entry name" value="F16BPHPHTASE"/>
</dbReference>
<feature type="binding site" evidence="7">
    <location>
        <position position="275"/>
    </location>
    <ligand>
        <name>Mg(2+)</name>
        <dbReference type="ChEBI" id="CHEBI:18420"/>
        <label>2</label>
    </ligand>
</feature>
<keyword evidence="12" id="KW-1185">Reference proteome</keyword>
<feature type="binding site" evidence="7">
    <location>
        <position position="91"/>
    </location>
    <ligand>
        <name>Mg(2+)</name>
        <dbReference type="ChEBI" id="CHEBI:18420"/>
        <label>1</label>
    </ligand>
</feature>
<evidence type="ECO:0000259" key="10">
    <source>
        <dbReference type="Pfam" id="PF18913"/>
    </source>
</evidence>
<dbReference type="InterPro" id="IPR000146">
    <property type="entry name" value="FBPase_class-1"/>
</dbReference>
<accession>A0ABW3T3M4</accession>
<organism evidence="11 12">
    <name type="scientific">Phenylobacterium conjunctum</name>
    <dbReference type="NCBI Taxonomy" id="1298959"/>
    <lineage>
        <taxon>Bacteria</taxon>
        <taxon>Pseudomonadati</taxon>
        <taxon>Pseudomonadota</taxon>
        <taxon>Alphaproteobacteria</taxon>
        <taxon>Caulobacterales</taxon>
        <taxon>Caulobacteraceae</taxon>
        <taxon>Phenylobacterium</taxon>
    </lineage>
</organism>
<gene>
    <name evidence="7" type="primary">fbp</name>
    <name evidence="11" type="ORF">ACFQ27_10280</name>
</gene>
<keyword evidence="5 7" id="KW-0119">Carbohydrate metabolism</keyword>
<proteinExistence type="inferred from homology"/>
<dbReference type="InterPro" id="IPR033391">
    <property type="entry name" value="FBPase_N"/>
</dbReference>
<evidence type="ECO:0000256" key="4">
    <source>
        <dbReference type="ARBA" id="ARBA00022801"/>
    </source>
</evidence>
<comment type="subcellular location">
    <subcellularLocation>
        <location evidence="7">Cytoplasm</location>
    </subcellularLocation>
</comment>
<dbReference type="EC" id="3.1.3.11" evidence="7"/>
<dbReference type="PANTHER" id="PTHR11556">
    <property type="entry name" value="FRUCTOSE-1,6-BISPHOSPHATASE-RELATED"/>
    <property type="match status" value="1"/>
</dbReference>
<sequence>MSAKDLSAFLANAQTASGPAPVALQGLIAQVAEVCASIATLVAGGALSGALGSRGTENVQGEVQKELDVISNDLLLNGLHGSPNLSGMASEEMDDIHPTAEQGPYLLLFDPLDGSSNIDVNVSIGTIFSVLPAKGGAPKTEHFLQPGSAQVAAGYVVYGPQTTLVLTLGAGVFVFTLDPASKAWLQVAENVRIAADTKEFAINMSNMRHWAQPVRAYIDDCLAGKEGPRGKDFNMRWVASMVADVHRIVSRGGVFMYPWDKREPGKPGKLRLMYEGNPMSFVVEQAGGRSIAGDAGRMLDVQPTQLHQRVAVILGSANEVTAIEGYA</sequence>
<evidence type="ECO:0000256" key="8">
    <source>
        <dbReference type="RuleBase" id="RU000508"/>
    </source>
</evidence>
<evidence type="ECO:0000313" key="12">
    <source>
        <dbReference type="Proteomes" id="UP001597216"/>
    </source>
</evidence>
<dbReference type="InterPro" id="IPR044015">
    <property type="entry name" value="FBPase_C_dom"/>
</dbReference>
<feature type="binding site" evidence="7">
    <location>
        <position position="269"/>
    </location>
    <ligand>
        <name>substrate</name>
    </ligand>
</feature>
<feature type="binding site" evidence="7">
    <location>
        <position position="113"/>
    </location>
    <ligand>
        <name>Mg(2+)</name>
        <dbReference type="ChEBI" id="CHEBI:18420"/>
        <label>2</label>
    </ligand>
</feature>
<dbReference type="EMBL" id="JBHTLQ010000019">
    <property type="protein sequence ID" value="MFD1190966.1"/>
    <property type="molecule type" value="Genomic_DNA"/>
</dbReference>
<dbReference type="RefSeq" id="WP_377353516.1">
    <property type="nucleotide sequence ID" value="NZ_JBHTLQ010000019.1"/>
</dbReference>
<dbReference type="InterPro" id="IPR028343">
    <property type="entry name" value="FBPtase"/>
</dbReference>
<evidence type="ECO:0000256" key="5">
    <source>
        <dbReference type="ARBA" id="ARBA00023277"/>
    </source>
</evidence>
<keyword evidence="7" id="KW-0479">Metal-binding</keyword>
<evidence type="ECO:0000259" key="9">
    <source>
        <dbReference type="Pfam" id="PF00316"/>
    </source>
</evidence>
<comment type="caution">
    <text evidence="11">The sequence shown here is derived from an EMBL/GenBank/DDBJ whole genome shotgun (WGS) entry which is preliminary data.</text>
</comment>
<comment type="cofactor">
    <cofactor evidence="7">
        <name>Mg(2+)</name>
        <dbReference type="ChEBI" id="CHEBI:18420"/>
    </cofactor>
    <text evidence="7">Binds 2 magnesium ions per subunit.</text>
</comment>
<comment type="similarity">
    <text evidence="2 7 8">Belongs to the FBPase class 1 family.</text>
</comment>
<evidence type="ECO:0000256" key="7">
    <source>
        <dbReference type="HAMAP-Rule" id="MF_01855"/>
    </source>
</evidence>
<dbReference type="PIRSF" id="PIRSF000904">
    <property type="entry name" value="FBPtase_SBPase"/>
    <property type="match status" value="1"/>
</dbReference>